<dbReference type="EMBL" id="AP018786">
    <property type="protein sequence ID" value="BBF23048.1"/>
    <property type="molecule type" value="Genomic_DNA"/>
</dbReference>
<dbReference type="Gene3D" id="1.10.10.680">
    <property type="entry name" value="Hypothetical protein VC1899 (Restriction endonuclease-like)"/>
    <property type="match status" value="1"/>
</dbReference>
<name>A0A2Z6ID62_9BURK</name>
<dbReference type="InterPro" id="IPR056339">
    <property type="entry name" value="CARF_Card1"/>
</dbReference>
<dbReference type="InterPro" id="IPR011856">
    <property type="entry name" value="tRNA_endonuc-like_dom_sf"/>
</dbReference>
<evidence type="ECO:0000313" key="3">
    <source>
        <dbReference type="EMBL" id="BBF23048.1"/>
    </source>
</evidence>
<feature type="domain" description="Card1 CARF" evidence="2">
    <location>
        <begin position="11"/>
        <end position="152"/>
    </location>
</feature>
<dbReference type="Gene3D" id="3.40.50.10770">
    <property type="entry name" value="Hypothetical protein VC1899 like domain (Restriction endonuclease-like)"/>
    <property type="match status" value="1"/>
</dbReference>
<dbReference type="Gene3D" id="3.40.1350.10">
    <property type="match status" value="1"/>
</dbReference>
<dbReference type="Pfam" id="PF23400">
    <property type="entry name" value="CARF_Card1"/>
    <property type="match status" value="1"/>
</dbReference>
<reference evidence="3 4" key="1">
    <citation type="journal article" date="2018" name="Int. J. Syst. Evol. Microbiol.">
        <title>Mesosutterella multiformis gen. nov., sp. nov., a member of the family Sutterellaceae and Sutterella megalosphaeroides sp. nov., isolated from human faeces.</title>
        <authorList>
            <person name="Sakamoto M."/>
            <person name="Ikeyama N."/>
            <person name="Kunihiro T."/>
            <person name="Iino T."/>
            <person name="Yuki M."/>
            <person name="Ohkuma M."/>
        </authorList>
    </citation>
    <scope>NUCLEOTIDE SEQUENCE [LARGE SCALE GENOMIC DNA]</scope>
    <source>
        <strain evidence="3 4">6FBBBH3</strain>
    </source>
</reference>
<dbReference type="Proteomes" id="UP000271003">
    <property type="component" value="Chromosome"/>
</dbReference>
<gene>
    <name evidence="3" type="ORF">SUTMEG_09390</name>
</gene>
<feature type="domain" description="Card1 endonuclease" evidence="1">
    <location>
        <begin position="243"/>
        <end position="379"/>
    </location>
</feature>
<dbReference type="GO" id="GO:0003676">
    <property type="term" value="F:nucleic acid binding"/>
    <property type="evidence" value="ECO:0007669"/>
    <property type="project" value="InterPro"/>
</dbReference>
<dbReference type="InterPro" id="IPR011335">
    <property type="entry name" value="Restrct_endonuc-II-like"/>
</dbReference>
<dbReference type="SUPFAM" id="SSF52980">
    <property type="entry name" value="Restriction endonuclease-like"/>
    <property type="match status" value="1"/>
</dbReference>
<evidence type="ECO:0000313" key="4">
    <source>
        <dbReference type="Proteomes" id="UP000271003"/>
    </source>
</evidence>
<dbReference type="InterPro" id="IPR015093">
    <property type="entry name" value="Card1_endonucl_dom"/>
</dbReference>
<organism evidence="3 4">
    <name type="scientific">Sutterella megalosphaeroides</name>
    <dbReference type="NCBI Taxonomy" id="2494234"/>
    <lineage>
        <taxon>Bacteria</taxon>
        <taxon>Pseudomonadati</taxon>
        <taxon>Pseudomonadota</taxon>
        <taxon>Betaproteobacteria</taxon>
        <taxon>Burkholderiales</taxon>
        <taxon>Sutterellaceae</taxon>
        <taxon>Sutterella</taxon>
    </lineage>
</organism>
<evidence type="ECO:0000259" key="2">
    <source>
        <dbReference type="Pfam" id="PF23400"/>
    </source>
</evidence>
<protein>
    <recommendedName>
        <fullName evidence="5">DUF1887 domain-containing protein</fullName>
    </recommendedName>
</protein>
<dbReference type="AlphaFoldDB" id="A0A2Z6ID62"/>
<dbReference type="RefSeq" id="WP_170143824.1">
    <property type="nucleotide sequence ID" value="NZ_AP018786.1"/>
</dbReference>
<dbReference type="KEGG" id="sutt:SUTMEG_09390"/>
<accession>A0A2Z6ID62</accession>
<evidence type="ECO:0008006" key="5">
    <source>
        <dbReference type="Google" id="ProtNLM"/>
    </source>
</evidence>
<keyword evidence="4" id="KW-1185">Reference proteome</keyword>
<sequence>MTILSERVDTHIMFVSEHNSPNLWPALDPKIAPSHAILVTTPEMKAKAESLERTLRWAVPGIAIEHVDVPDGYDILMLADTLENMIRDLKDRGLRPLFNLTCGTKAMTLAAMTATETTKTPCLYLPIDSHDVIFVRELETMRLDCAMQLKHYVSLYGYVMREEPKTLPFTQELRDLAEELARTESFRQTYPAVNRLASEAKDKLAVSLDLLGPRSAAFDALLDRLEAAQLLTLNGRTVRFGNEAKRFFVNGGWLEDWAANAARRAFPGAKVVENARIDYIEGQNGKIDVKGLQNELDVVLWQNDRLVILECKTSNLGDEKRFEDVTYKLSALGKLFGKTVVPVIVSYLPLTEAAVNRAKTLRIEIVAGKDVARLEERLKGLLSEKAKA</sequence>
<evidence type="ECO:0000259" key="1">
    <source>
        <dbReference type="Pfam" id="PF09002"/>
    </source>
</evidence>
<dbReference type="Pfam" id="PF09002">
    <property type="entry name" value="Card1_endonuc"/>
    <property type="match status" value="1"/>
</dbReference>
<proteinExistence type="predicted"/>